<sequence length="993" mass="105572">MIEYFLFRARAWAWAVALMLVVGAGLRPETARASHIRAGDIQAKVDTTAGRNPRRIFFKMILYTTTLPTNGNPPVDEKQVTIFFGDGTSSCYQGIDRVPGGRLPIPLVPDTGLNVYTFEHTYPATGSYTVAYTGENRVAGVLNMDNSGAQSFFISTTITIDPALGFNHSPVLTSPAVDKGGINQVFLHNPGGYDADGDSLAYHLRASQKVSLLAENIVAAPCPNGRGDNTPISLVVPNFRFPADPTLAPGTVQVPYNGVPSSTGVGNIPAIFVQDPYTGQITWNAPGLAGYYNVAMEIEEWRRTPLGRRRIGLVIRDMQILIVPTNNLRPNLTIPADICVVAGQSITGVVTATDGIGPGSAAQTPVSLFAYAGIKPPATFVQSTQGPPQARGVFTWQTDCSNVARLPYLVVFKAQDTPPGSGTTTTPPASQPLIDEQVWRITVVGPAPQNLTATPGTSPAGLNRTVLNWSPYTCTNASVIYIYRKVGPGPGPGACETGIPASSGYVRIGSALPNATTFTDENLDAGGVARGLARGLTYCYRIYAEFPLPAAGASLASAEACATIAGRSAQLKNVDVDATSATAGQIAVRWTTPRTTTGVAFDGTPSYVLSRGEGLSPTTFTTLRTFTSLADTSFIDTGLNTLDRQYSYRLDFVRSFPNGQASITETGMPASSVRTTVAANNPPTSFGVSWSYNVPWDNAARPVAIYRRANTPGSQFVQIATAPTGLNGGSYLDNSAALVTGQNYCYYVRTEGRYASTGYLSSLLNKSQEQCRQLIAPPCTPVLSLQNVNCDSLSALPQPSGSSPTYTNRLRWTLSNTPAGCDASGVSYRLFYREGTAGRFTLLTTTSQTSFVHSNLPNSGGCYAVQAVGNGGAASDTSNVACQANCLFFSLPNIFTPNGDGLNTVFKPRSNSPVRSVHFQAFNRWGRKVFENTTTAIDAVLINWDGGGPLAGDTPSARGGKVADGIYYYLAEVEFADLAGTKRTYKGWVEIVR</sequence>
<dbReference type="EMBL" id="JAUQSX010000003">
    <property type="protein sequence ID" value="MDO7846339.1"/>
    <property type="molecule type" value="Genomic_DNA"/>
</dbReference>
<dbReference type="RefSeq" id="WP_305011026.1">
    <property type="nucleotide sequence ID" value="NZ_JAUQSX010000003.1"/>
</dbReference>
<reference evidence="1" key="1">
    <citation type="submission" date="2023-07" db="EMBL/GenBank/DDBJ databases">
        <authorList>
            <person name="Kim M.K."/>
        </authorList>
    </citation>
    <scope>NUCLEOTIDE SEQUENCE</scope>
    <source>
        <strain evidence="1">M29</strain>
    </source>
</reference>
<dbReference type="InterPro" id="IPR013783">
    <property type="entry name" value="Ig-like_fold"/>
</dbReference>
<proteinExistence type="predicted"/>
<evidence type="ECO:0000313" key="2">
    <source>
        <dbReference type="Proteomes" id="UP001167796"/>
    </source>
</evidence>
<name>A0ABT9A921_9BACT</name>
<keyword evidence="2" id="KW-1185">Reference proteome</keyword>
<protein>
    <submittedName>
        <fullName evidence="1">Gliding motility-associated C-terminal domain-containing protein</fullName>
    </submittedName>
</protein>
<comment type="caution">
    <text evidence="1">The sequence shown here is derived from an EMBL/GenBank/DDBJ whole genome shotgun (WGS) entry which is preliminary data.</text>
</comment>
<dbReference type="Proteomes" id="UP001167796">
    <property type="component" value="Unassembled WGS sequence"/>
</dbReference>
<accession>A0ABT9A921</accession>
<gene>
    <name evidence="1" type="ORF">Q5H92_08230</name>
</gene>
<dbReference type="Gene3D" id="2.60.40.10">
    <property type="entry name" value="Immunoglobulins"/>
    <property type="match status" value="1"/>
</dbReference>
<evidence type="ECO:0000313" key="1">
    <source>
        <dbReference type="EMBL" id="MDO7846339.1"/>
    </source>
</evidence>
<organism evidence="1 2">
    <name type="scientific">Hymenobacter mellowenesis</name>
    <dbReference type="NCBI Taxonomy" id="3063995"/>
    <lineage>
        <taxon>Bacteria</taxon>
        <taxon>Pseudomonadati</taxon>
        <taxon>Bacteroidota</taxon>
        <taxon>Cytophagia</taxon>
        <taxon>Cytophagales</taxon>
        <taxon>Hymenobacteraceae</taxon>
        <taxon>Hymenobacter</taxon>
    </lineage>
</organism>
<dbReference type="Pfam" id="PF13585">
    <property type="entry name" value="CHU_C"/>
    <property type="match status" value="1"/>
</dbReference>